<dbReference type="Pfam" id="PF09744">
    <property type="entry name" value="RH1"/>
    <property type="match status" value="1"/>
</dbReference>
<dbReference type="GeneTree" id="ENSGT00940000157897"/>
<keyword evidence="7 15" id="KW-0175">Coiled coil</keyword>
<dbReference type="GO" id="GO:0005829">
    <property type="term" value="C:cytosol"/>
    <property type="evidence" value="ECO:0007669"/>
    <property type="project" value="UniProtKB-SubCell"/>
</dbReference>
<evidence type="ECO:0000313" key="20">
    <source>
        <dbReference type="Proteomes" id="UP000694580"/>
    </source>
</evidence>
<keyword evidence="5" id="KW-0963">Cytoplasm</keyword>
<dbReference type="Ensembl" id="ENSDCDT00010059693.1">
    <property type="protein sequence ID" value="ENSDCDP00010049297.1"/>
    <property type="gene ID" value="ENSDCDG00010029540.1"/>
</dbReference>
<evidence type="ECO:0000256" key="14">
    <source>
        <dbReference type="ARBA" id="ARBA00042424"/>
    </source>
</evidence>
<dbReference type="InterPro" id="IPR021563">
    <property type="entry name" value="RILP_dimer"/>
</dbReference>
<proteinExistence type="inferred from homology"/>
<evidence type="ECO:0000256" key="13">
    <source>
        <dbReference type="ARBA" id="ARBA00040819"/>
    </source>
</evidence>
<protein>
    <recommendedName>
        <fullName evidence="12">RILP-like protein 1</fullName>
    </recommendedName>
    <alternativeName>
        <fullName evidence="13">RILP-like protein 2</fullName>
    </alternativeName>
    <alternativeName>
        <fullName evidence="14">Rab-interacting lysosomal-like protein 1</fullName>
    </alternativeName>
</protein>
<dbReference type="PANTHER" id="PTHR21502:SF6">
    <property type="entry name" value="RILP-LIKE PROTEIN 1"/>
    <property type="match status" value="1"/>
</dbReference>
<keyword evidence="20" id="KW-1185">Reference proteome</keyword>
<dbReference type="GO" id="GO:0046983">
    <property type="term" value="F:protein dimerization activity"/>
    <property type="evidence" value="ECO:0007669"/>
    <property type="project" value="InterPro"/>
</dbReference>
<accession>A0AAY4DUX4</accession>
<feature type="compositionally biased region" description="Basic and acidic residues" evidence="16">
    <location>
        <begin position="142"/>
        <end position="154"/>
    </location>
</feature>
<dbReference type="SUPFAM" id="SSF161256">
    <property type="entry name" value="RILP dimerisation region"/>
    <property type="match status" value="1"/>
</dbReference>
<name>A0AAY4DUX4_9TELE</name>
<dbReference type="GO" id="GO:0051959">
    <property type="term" value="F:dynein light intermediate chain binding"/>
    <property type="evidence" value="ECO:0007669"/>
    <property type="project" value="TreeGrafter"/>
</dbReference>
<dbReference type="GO" id="GO:0015031">
    <property type="term" value="P:protein transport"/>
    <property type="evidence" value="ECO:0007669"/>
    <property type="project" value="UniProtKB-KW"/>
</dbReference>
<dbReference type="GO" id="GO:0036064">
    <property type="term" value="C:ciliary basal body"/>
    <property type="evidence" value="ECO:0007669"/>
    <property type="project" value="TreeGrafter"/>
</dbReference>
<evidence type="ECO:0000256" key="1">
    <source>
        <dbReference type="ARBA" id="ARBA00004138"/>
    </source>
</evidence>
<gene>
    <name evidence="19" type="primary">RILPL1</name>
</gene>
<dbReference type="InterPro" id="IPR051241">
    <property type="entry name" value="DZIP_RILPL"/>
</dbReference>
<dbReference type="CDD" id="cd14445">
    <property type="entry name" value="RILP-like"/>
    <property type="match status" value="1"/>
</dbReference>
<sequence>MDVSPSGAFVKIAADLTVVDVYDIAAALGQEFERIIDQHGCDTLARLMPKVVRLLELLEVLVSRGSRGAETEELRLELDRLRVERRDRVEQDRRHQQELESVEDTWRGETQELLSQVSQLQAQNKSLLARLRDASSWPAEEPSEREGSSEKHRQVVTRLKEALEQQRDEIRARNHELELRNEDVEALQLQQHRLMKVNQDLRHRMSVLESQGKALIQQRAELEALVQARQQELQKMSQRQDGEGALRRGLATAKDKAPHSCIGSKNEKDKLPESAAVGACPVQSSLWAECAMDRDFLSRCCGPAESPALLTTPTHNHMHNSKDECIRGMLQEDLLEAEHKKFGEGKAEEERYNEDQKDPNSPCFTLQDLQAVLQERNELKAQLFIMQEELAYYRNEEQEENLVDIVARSLPPPLPQSSEPQESGIKRLLFTAIMPMVAAGLISDDPTLLPIRRLISFV</sequence>
<feature type="coiled-coil region" evidence="15">
    <location>
        <begin position="369"/>
        <end position="396"/>
    </location>
</feature>
<reference evidence="19" key="3">
    <citation type="submission" date="2025-09" db="UniProtKB">
        <authorList>
            <consortium name="Ensembl"/>
        </authorList>
    </citation>
    <scope>IDENTIFICATION</scope>
</reference>
<evidence type="ECO:0000256" key="11">
    <source>
        <dbReference type="ARBA" id="ARBA00038318"/>
    </source>
</evidence>
<organism evidence="19 20">
    <name type="scientific">Denticeps clupeoides</name>
    <name type="common">denticle herring</name>
    <dbReference type="NCBI Taxonomy" id="299321"/>
    <lineage>
        <taxon>Eukaryota</taxon>
        <taxon>Metazoa</taxon>
        <taxon>Chordata</taxon>
        <taxon>Craniata</taxon>
        <taxon>Vertebrata</taxon>
        <taxon>Euteleostomi</taxon>
        <taxon>Actinopterygii</taxon>
        <taxon>Neopterygii</taxon>
        <taxon>Teleostei</taxon>
        <taxon>Clupei</taxon>
        <taxon>Clupeiformes</taxon>
        <taxon>Denticipitoidei</taxon>
        <taxon>Denticipitidae</taxon>
        <taxon>Denticeps</taxon>
    </lineage>
</organism>
<reference evidence="19 20" key="1">
    <citation type="submission" date="2020-06" db="EMBL/GenBank/DDBJ databases">
        <authorList>
            <consortium name="Wellcome Sanger Institute Data Sharing"/>
        </authorList>
    </citation>
    <scope>NUCLEOTIDE SEQUENCE [LARGE SCALE GENOMIC DNA]</scope>
</reference>
<dbReference type="PROSITE" id="PS51776">
    <property type="entry name" value="RH1"/>
    <property type="match status" value="1"/>
</dbReference>
<reference evidence="19" key="2">
    <citation type="submission" date="2025-08" db="UniProtKB">
        <authorList>
            <consortium name="Ensembl"/>
        </authorList>
    </citation>
    <scope>IDENTIFICATION</scope>
</reference>
<comment type="similarity">
    <text evidence="11">Belongs to the RILPL family.</text>
</comment>
<dbReference type="Gene3D" id="1.20.58.1770">
    <property type="match status" value="1"/>
</dbReference>
<evidence type="ECO:0000256" key="2">
    <source>
        <dbReference type="ARBA" id="ARBA00004300"/>
    </source>
</evidence>
<evidence type="ECO:0000256" key="3">
    <source>
        <dbReference type="ARBA" id="ARBA00004514"/>
    </source>
</evidence>
<dbReference type="GO" id="GO:0031267">
    <property type="term" value="F:small GTPase binding"/>
    <property type="evidence" value="ECO:0007669"/>
    <property type="project" value="TreeGrafter"/>
</dbReference>
<dbReference type="PROSITE" id="PS51777">
    <property type="entry name" value="RH2"/>
    <property type="match status" value="1"/>
</dbReference>
<evidence type="ECO:0000256" key="4">
    <source>
        <dbReference type="ARBA" id="ARBA00022448"/>
    </source>
</evidence>
<evidence type="ECO:0000259" key="18">
    <source>
        <dbReference type="PROSITE" id="PS51777"/>
    </source>
</evidence>
<dbReference type="InterPro" id="IPR034744">
    <property type="entry name" value="RH2"/>
</dbReference>
<evidence type="ECO:0000256" key="12">
    <source>
        <dbReference type="ARBA" id="ARBA00040816"/>
    </source>
</evidence>
<comment type="subcellular location">
    <subcellularLocation>
        <location evidence="1">Cell projection</location>
        <location evidence="1">Cilium</location>
    </subcellularLocation>
    <subcellularLocation>
        <location evidence="2">Cytoplasm</location>
        <location evidence="2">Cytoskeleton</location>
        <location evidence="2">Microtubule organizing center</location>
        <location evidence="2">Centrosome</location>
    </subcellularLocation>
    <subcellularLocation>
        <location evidence="3">Cytoplasm</location>
        <location evidence="3">Cytosol</location>
    </subcellularLocation>
</comment>
<keyword evidence="6" id="KW-0653">Protein transport</keyword>
<evidence type="ECO:0000259" key="17">
    <source>
        <dbReference type="PROSITE" id="PS51776"/>
    </source>
</evidence>
<dbReference type="PANTHER" id="PTHR21502">
    <property type="entry name" value="ZINC FINGER PROTEIN DZIP1"/>
    <property type="match status" value="1"/>
</dbReference>
<keyword evidence="10" id="KW-0966">Cell projection</keyword>
<dbReference type="GO" id="GO:0005813">
    <property type="term" value="C:centrosome"/>
    <property type="evidence" value="ECO:0007669"/>
    <property type="project" value="UniProtKB-SubCell"/>
</dbReference>
<evidence type="ECO:0000256" key="6">
    <source>
        <dbReference type="ARBA" id="ARBA00022927"/>
    </source>
</evidence>
<keyword evidence="9" id="KW-0206">Cytoskeleton</keyword>
<evidence type="ECO:0000256" key="9">
    <source>
        <dbReference type="ARBA" id="ARBA00023212"/>
    </source>
</evidence>
<evidence type="ECO:0000313" key="19">
    <source>
        <dbReference type="Ensembl" id="ENSDCDP00010049297.1"/>
    </source>
</evidence>
<keyword evidence="4" id="KW-0813">Transport</keyword>
<dbReference type="Gene3D" id="6.10.230.10">
    <property type="match status" value="1"/>
</dbReference>
<evidence type="ECO:0000256" key="16">
    <source>
        <dbReference type="SAM" id="MobiDB-lite"/>
    </source>
</evidence>
<evidence type="ECO:0000256" key="15">
    <source>
        <dbReference type="SAM" id="Coils"/>
    </source>
</evidence>
<keyword evidence="8" id="KW-0969">Cilium</keyword>
<feature type="domain" description="RH1" evidence="17">
    <location>
        <begin position="4"/>
        <end position="98"/>
    </location>
</feature>
<evidence type="ECO:0000256" key="10">
    <source>
        <dbReference type="ARBA" id="ARBA00023273"/>
    </source>
</evidence>
<dbReference type="AlphaFoldDB" id="A0AAY4DUX4"/>
<dbReference type="FunFam" id="1.20.58.1770:FF:000003">
    <property type="entry name" value="RILP-like protein 2 isoform X1"/>
    <property type="match status" value="1"/>
</dbReference>
<feature type="domain" description="RH2" evidence="18">
    <location>
        <begin position="361"/>
        <end position="428"/>
    </location>
</feature>
<dbReference type="Pfam" id="PF11461">
    <property type="entry name" value="RILP"/>
    <property type="match status" value="1"/>
</dbReference>
<evidence type="ECO:0000256" key="8">
    <source>
        <dbReference type="ARBA" id="ARBA00023069"/>
    </source>
</evidence>
<evidence type="ECO:0000256" key="5">
    <source>
        <dbReference type="ARBA" id="ARBA00022490"/>
    </source>
</evidence>
<evidence type="ECO:0000256" key="7">
    <source>
        <dbReference type="ARBA" id="ARBA00023054"/>
    </source>
</evidence>
<feature type="region of interest" description="Disordered" evidence="16">
    <location>
        <begin position="133"/>
        <end position="154"/>
    </location>
</feature>
<dbReference type="InterPro" id="IPR034743">
    <property type="entry name" value="RH1"/>
</dbReference>
<dbReference type="GO" id="GO:0060271">
    <property type="term" value="P:cilium assembly"/>
    <property type="evidence" value="ECO:0007669"/>
    <property type="project" value="TreeGrafter"/>
</dbReference>
<dbReference type="Proteomes" id="UP000694580">
    <property type="component" value="Chromosome 11"/>
</dbReference>